<proteinExistence type="predicted"/>
<dbReference type="AlphaFoldDB" id="A0A0H3ZKD3"/>
<evidence type="ECO:0000313" key="1">
    <source>
        <dbReference type="EMBL" id="AKN36488.1"/>
    </source>
</evidence>
<reference evidence="1" key="1">
    <citation type="journal article" date="2015" name="MBio">
        <title>Eco-Evolutionary Dynamics of Episomes among Ecologically Cohesive Bacterial Populations.</title>
        <authorList>
            <person name="Xue H."/>
            <person name="Cordero O.X."/>
            <person name="Camas F.M."/>
            <person name="Trimble W."/>
            <person name="Meyer F."/>
            <person name="Guglielmini J."/>
            <person name="Rocha E.P."/>
            <person name="Polz M.F."/>
        </authorList>
    </citation>
    <scope>NUCLEOTIDE SEQUENCE</scope>
    <source>
        <strain evidence="1">FF_112</strain>
    </source>
</reference>
<organism evidence="1">
    <name type="scientific">Vibrio tasmaniensis</name>
    <dbReference type="NCBI Taxonomy" id="212663"/>
    <lineage>
        <taxon>Bacteria</taxon>
        <taxon>Pseudomonadati</taxon>
        <taxon>Pseudomonadota</taxon>
        <taxon>Gammaproteobacteria</taxon>
        <taxon>Vibrionales</taxon>
        <taxon>Vibrionaceae</taxon>
        <taxon>Vibrio</taxon>
    </lineage>
</organism>
<dbReference type="EMBL" id="KP795492">
    <property type="protein sequence ID" value="AKN36488.1"/>
    <property type="molecule type" value="Genomic_DNA"/>
</dbReference>
<accession>A0A0H3ZKD3</accession>
<sequence length="248" mass="28467">MLISDPQARAERSRQNRATALRFLRDERFSDSATLAKLLSLKSPSTARRVLNSMTKEQLISRNEFPAYGRKPIVIWGITDHGLAMAFESDEVMPDNLYPFRASKFNPLTFPHKQGLQCCRIAALHAGWLDWRLASMTRKGQKSADAVAFDGGQWVAIEYERTVKARKRYIDVVRYHLEAVRSQQYLKIIYVAPDAAIRDRIKRFIFELEGRELALSGGVASLSREILERLFSFQTLDEFEHDLSRATI</sequence>
<protein>
    <recommendedName>
        <fullName evidence="2">Mobilization protein</fullName>
    </recommendedName>
</protein>
<evidence type="ECO:0008006" key="2">
    <source>
        <dbReference type="Google" id="ProtNLM"/>
    </source>
</evidence>
<name>A0A0H3ZKD3_9VIBR</name>